<dbReference type="EMBL" id="WWCM01000011">
    <property type="protein sequence ID" value="MYM40823.1"/>
    <property type="molecule type" value="Genomic_DNA"/>
</dbReference>
<dbReference type="Gene3D" id="2.60.40.3440">
    <property type="match status" value="1"/>
</dbReference>
<keyword evidence="2" id="KW-1185">Reference proteome</keyword>
<dbReference type="InterPro" id="IPR010221">
    <property type="entry name" value="VCBS_dom"/>
</dbReference>
<gene>
    <name evidence="1" type="ORF">GTP27_15960</name>
</gene>
<accession>A0ABW9VQY7</accession>
<dbReference type="Pfam" id="PF17963">
    <property type="entry name" value="Big_9"/>
    <property type="match status" value="2"/>
</dbReference>
<evidence type="ECO:0000313" key="1">
    <source>
        <dbReference type="EMBL" id="MYM40823.1"/>
    </source>
</evidence>
<sequence length="1481" mass="153456">MSVSVIAGGVPPDRIISLGNAPASQTGAGGQWVNAWSYSGVSAVHKADASNAAEVWTALKYTDMLSATLAGGDIYRGDLGVSGTSSATSSIRQEVDGREALRFNLTEAARAVNLSLASFFANDDGSGYAEAMRIRLYNAQGSLVGEQFITANSLSGSQQVQLESAQNFSSVELSAGAQRSDGSFAFGGYNQADGSFGTDSYTSGSKHGSDFLLHAISFTLARPHAADDNYTLDEDAGQQSYASVLSNDQDPNGQPLVALLDQGPAHGTLSLNADGSFIYRPDADYNGADSFSYHASNGKDNSDIASVNLTIKAVNDAPLALNDHASTDENTVVTGNVIDGSSGGKDSDKDGDALVISNPGNFTTALGATVTLNANGAFSYDPRASQTLQALNSGEQRTDGFDYTVSDGHGGTSTAHVDVVVNGVSDTSPISRGIMPSVEPGTELHYYLRYTDSTGKTSTWMTLDDFSFGASAETSVLKGSGAAVGKPVPDAVELTLGSGIAQSAFMTNILKGTSMNRVEIEAYAGDPTLKNVVQEFNFSSVYATGVQTSAGGDGNTGNQISFVYKAVDEVLTPIDQKGVPISNGLHFSWNVSTMNDVLPAGGNVDPGADAAGNPLDPQISSATPLDYFIHVDGVSGWVPLSGFSFGATADSSFLKGTGASVGRAVPDSVKLDLGQSAALIKLMDDLRNGTSTKVQIEAYTHDSASGKPALVDEYFFNTAFTSAVNNDAAADNSVELVYRSFTHAHASIGNDGRLTPYTSTGFDFSSAELASAPAIVAEAYSQPAPASVEPGTELHYYLRYTDSAGKTSAWMKLDDFSFGASAETSVLKGSGAAVGKPVPDAVGLTLGSGVAQSAFMTNILKGTSMNRVEIEAYAGDPALKNVVQEFNFSSVYATGVQTSAGSDGNTGNQISFVYKAVDEVLTPIDQKGVPISNGLHFSWNVSTMNDVLPAGGSVDPGADAAGNPLDPQISSATALDYFIHVDGVNGWVPLSGFSFGATADSSFLKGTGASVGRAVPDSVKLDLGQSAALIKLMDDLRNGTSTKVQIEAYTHDSASGKPALVDEYFFNTAFTSAVNNDAAADNSVELVYRSFTHAHASIGNDGRLTPYTSTGFDFSSAELASAPAIVAEAYSQPAPASVEPGTELHYYLRYTDSTGKASAWMTLDDFSFGASAETSVLKGSGAAVGKPVPDAVGLTLGSGVAQSAFMTNILKGTSMNRVEIEVYAGDPTLKNVVQEFNFSSVYATGVQTSAGSDGSTGNQISFVYKAVDEVLTPIDQKGVPISNGLHFSWNVSTMNDALPAGGSVDPGADAAGNPLDPQISSATPLDYFIHVDGVNGWVPLSGFSFGATADSSFLKGTGASVGRAVPDSVKLELGQSAALIKLMDDLRNGTSTKVQIEAYTHDSASGKPALVDEYFFNTAFTSAVDNDAAADNSVELVYRSFTHAHASIGNDGRLTPYTSTGFDFSSASIIGAPKPIAEVFG</sequence>
<reference evidence="1 2" key="1">
    <citation type="submission" date="2019-12" db="EMBL/GenBank/DDBJ databases">
        <title>Novel species isolated from a subtropical stream in China.</title>
        <authorList>
            <person name="Lu H."/>
        </authorList>
    </citation>
    <scope>NUCLEOTIDE SEQUENCE [LARGE SCALE GENOMIC DNA]</scope>
    <source>
        <strain evidence="1 2">CY13W</strain>
    </source>
</reference>
<organism evidence="1 2">
    <name type="scientific">Duganella qianjiadongensis</name>
    <dbReference type="NCBI Taxonomy" id="2692176"/>
    <lineage>
        <taxon>Bacteria</taxon>
        <taxon>Pseudomonadati</taxon>
        <taxon>Pseudomonadota</taxon>
        <taxon>Betaproteobacteria</taxon>
        <taxon>Burkholderiales</taxon>
        <taxon>Oxalobacteraceae</taxon>
        <taxon>Telluria group</taxon>
        <taxon>Duganella</taxon>
    </lineage>
</organism>
<dbReference type="RefSeq" id="WP_161040162.1">
    <property type="nucleotide sequence ID" value="NZ_WWCM01000011.1"/>
</dbReference>
<dbReference type="Gene3D" id="2.30.110.20">
    <property type="entry name" value="Hcp1-like"/>
    <property type="match status" value="6"/>
</dbReference>
<protein>
    <submittedName>
        <fullName evidence="1">Tandem-95 repeat protein</fullName>
    </submittedName>
</protein>
<dbReference type="InterPro" id="IPR036624">
    <property type="entry name" value="Hcp1-lik_sf"/>
</dbReference>
<dbReference type="NCBIfam" id="TIGR01965">
    <property type="entry name" value="VCBS_repeat"/>
    <property type="match status" value="1"/>
</dbReference>
<name>A0ABW9VQY7_9BURK</name>
<evidence type="ECO:0000313" key="2">
    <source>
        <dbReference type="Proteomes" id="UP000478090"/>
    </source>
</evidence>
<dbReference type="SUPFAM" id="SSF141452">
    <property type="entry name" value="Hcp1-like"/>
    <property type="match status" value="3"/>
</dbReference>
<dbReference type="Proteomes" id="UP000478090">
    <property type="component" value="Unassembled WGS sequence"/>
</dbReference>
<proteinExistence type="predicted"/>
<dbReference type="NCBIfam" id="NF012211">
    <property type="entry name" value="tand_rpt_95"/>
    <property type="match status" value="2"/>
</dbReference>
<comment type="caution">
    <text evidence="1">The sequence shown here is derived from an EMBL/GenBank/DDBJ whole genome shotgun (WGS) entry which is preliminary data.</text>
</comment>